<dbReference type="Pfam" id="PF01823">
    <property type="entry name" value="MACPF"/>
    <property type="match status" value="1"/>
</dbReference>
<comment type="caution">
    <text evidence="2">The sequence shown here is derived from an EMBL/GenBank/DDBJ whole genome shotgun (WGS) entry which is preliminary data.</text>
</comment>
<dbReference type="PANTHER" id="PTHR33199">
    <property type="entry name" value="MACPF DOMAIN-CONTAINING PROTEIN CAD1"/>
    <property type="match status" value="1"/>
</dbReference>
<proteinExistence type="predicted"/>
<dbReference type="GO" id="GO:0005886">
    <property type="term" value="C:plasma membrane"/>
    <property type="evidence" value="ECO:0007669"/>
    <property type="project" value="TreeGrafter"/>
</dbReference>
<sequence length="275" mass="30695">MWETSHLLLTLLDSSPQTYPMHVPHPWIGMSISLIPSSKTNNHSLHSEPPSLPLQIDFIQQDLHNHSIEMSYDNGIVEEAIRSLGKGFDITSDFRLKYCKGNDGFVLLNETETRDRSVQGFGTFKHVSVDIKCDKGGPHPIPIQSDILDFKQMSEFFNRKCSVPGKIPSGLFNSMFGFESGSWSTDASNTHYLGLDGYFIILFSVHIDRYPLVLSDQVRNAVLSTWDPSALARFIEKYGTHIIVGLSVGGQDVVLVRQDSSSKSNDEASHLRPLG</sequence>
<dbReference type="OrthoDB" id="1366754at2759"/>
<dbReference type="PROSITE" id="PS51412">
    <property type="entry name" value="MACPF_2"/>
    <property type="match status" value="1"/>
</dbReference>
<accession>A0A7J0FNS2</accession>
<dbReference type="InterPro" id="IPR020864">
    <property type="entry name" value="MACPF"/>
</dbReference>
<dbReference type="EMBL" id="BJWL01000013">
    <property type="protein sequence ID" value="GFZ00356.1"/>
    <property type="molecule type" value="Genomic_DNA"/>
</dbReference>
<dbReference type="GO" id="GO:2000031">
    <property type="term" value="P:regulation of salicylic acid mediated signaling pathway"/>
    <property type="evidence" value="ECO:0007669"/>
    <property type="project" value="InterPro"/>
</dbReference>
<organism evidence="2 3">
    <name type="scientific">Actinidia rufa</name>
    <dbReference type="NCBI Taxonomy" id="165716"/>
    <lineage>
        <taxon>Eukaryota</taxon>
        <taxon>Viridiplantae</taxon>
        <taxon>Streptophyta</taxon>
        <taxon>Embryophyta</taxon>
        <taxon>Tracheophyta</taxon>
        <taxon>Spermatophyta</taxon>
        <taxon>Magnoliopsida</taxon>
        <taxon>eudicotyledons</taxon>
        <taxon>Gunneridae</taxon>
        <taxon>Pentapetalae</taxon>
        <taxon>asterids</taxon>
        <taxon>Ericales</taxon>
        <taxon>Actinidiaceae</taxon>
        <taxon>Actinidia</taxon>
    </lineage>
</organism>
<gene>
    <name evidence="2" type="ORF">Acr_13g0017550</name>
</gene>
<dbReference type="GO" id="GO:0009626">
    <property type="term" value="P:plant-type hypersensitive response"/>
    <property type="evidence" value="ECO:0007669"/>
    <property type="project" value="TreeGrafter"/>
</dbReference>
<evidence type="ECO:0000259" key="1">
    <source>
        <dbReference type="PROSITE" id="PS51412"/>
    </source>
</evidence>
<evidence type="ECO:0000313" key="3">
    <source>
        <dbReference type="Proteomes" id="UP000585474"/>
    </source>
</evidence>
<protein>
    <submittedName>
        <fullName evidence="2">MAC/Perforin domain-containing protein</fullName>
    </submittedName>
</protein>
<dbReference type="PANTHER" id="PTHR33199:SF4">
    <property type="entry name" value="OS02G0736300 PROTEIN"/>
    <property type="match status" value="1"/>
</dbReference>
<evidence type="ECO:0000313" key="2">
    <source>
        <dbReference type="EMBL" id="GFZ00356.1"/>
    </source>
</evidence>
<dbReference type="Proteomes" id="UP000585474">
    <property type="component" value="Unassembled WGS sequence"/>
</dbReference>
<dbReference type="AlphaFoldDB" id="A0A7J0FNS2"/>
<name>A0A7J0FNS2_9ERIC</name>
<feature type="domain" description="MACPF" evidence="1">
    <location>
        <begin position="67"/>
        <end position="275"/>
    </location>
</feature>
<dbReference type="InterPro" id="IPR044663">
    <property type="entry name" value="CAD1/NSL1-like"/>
</dbReference>
<reference evidence="2 3" key="1">
    <citation type="submission" date="2019-07" db="EMBL/GenBank/DDBJ databases">
        <title>De Novo Assembly of kiwifruit Actinidia rufa.</title>
        <authorList>
            <person name="Sugita-Konishi S."/>
            <person name="Sato K."/>
            <person name="Mori E."/>
            <person name="Abe Y."/>
            <person name="Kisaki G."/>
            <person name="Hamano K."/>
            <person name="Suezawa K."/>
            <person name="Otani M."/>
            <person name="Fukuda T."/>
            <person name="Manabe T."/>
            <person name="Gomi K."/>
            <person name="Tabuchi M."/>
            <person name="Akimitsu K."/>
            <person name="Kataoka I."/>
        </authorList>
    </citation>
    <scope>NUCLEOTIDE SEQUENCE [LARGE SCALE GENOMIC DNA]</scope>
    <source>
        <strain evidence="3">cv. Fuchu</strain>
    </source>
</reference>
<keyword evidence="3" id="KW-1185">Reference proteome</keyword>